<dbReference type="PROSITE" id="PS50075">
    <property type="entry name" value="CARRIER"/>
    <property type="match status" value="1"/>
</dbReference>
<dbReference type="RefSeq" id="WP_229596408.1">
    <property type="nucleotide sequence ID" value="NZ_AP024485.1"/>
</dbReference>
<accession>A0ABM7P681</accession>
<keyword evidence="5" id="KW-1185">Reference proteome</keyword>
<gene>
    <name evidence="4" type="ORF">PSDVSF_16920</name>
</gene>
<dbReference type="InterPro" id="IPR036736">
    <property type="entry name" value="ACP-like_sf"/>
</dbReference>
<dbReference type="EMBL" id="AP024485">
    <property type="protein sequence ID" value="BCS88450.1"/>
    <property type="molecule type" value="Genomic_DNA"/>
</dbReference>
<evidence type="ECO:0000259" key="3">
    <source>
        <dbReference type="PROSITE" id="PS50075"/>
    </source>
</evidence>
<reference evidence="4" key="1">
    <citation type="journal article" date="2022" name="Arch. Microbiol.">
        <title>Pseudodesulfovibrio sediminis sp. nov., a mesophilic and neutrophilic sulfate-reducing bacterium isolated from sediment of a brackish lake.</title>
        <authorList>
            <person name="Takahashi A."/>
            <person name="Kojima H."/>
            <person name="Watanabe M."/>
            <person name="Fukui M."/>
        </authorList>
    </citation>
    <scope>NUCLEOTIDE SEQUENCE</scope>
    <source>
        <strain evidence="4">SF6</strain>
    </source>
</reference>
<keyword evidence="2" id="KW-0597">Phosphoprotein</keyword>
<proteinExistence type="predicted"/>
<evidence type="ECO:0000313" key="4">
    <source>
        <dbReference type="EMBL" id="BCS88450.1"/>
    </source>
</evidence>
<dbReference type="Proteomes" id="UP001053296">
    <property type="component" value="Chromosome"/>
</dbReference>
<organism evidence="4 5">
    <name type="scientific">Pseudodesulfovibrio sediminis</name>
    <dbReference type="NCBI Taxonomy" id="2810563"/>
    <lineage>
        <taxon>Bacteria</taxon>
        <taxon>Pseudomonadati</taxon>
        <taxon>Thermodesulfobacteriota</taxon>
        <taxon>Desulfovibrionia</taxon>
        <taxon>Desulfovibrionales</taxon>
        <taxon>Desulfovibrionaceae</taxon>
    </lineage>
</organism>
<dbReference type="InterPro" id="IPR009081">
    <property type="entry name" value="PP-bd_ACP"/>
</dbReference>
<dbReference type="SUPFAM" id="SSF47336">
    <property type="entry name" value="ACP-like"/>
    <property type="match status" value="1"/>
</dbReference>
<protein>
    <submittedName>
        <fullName evidence="4">Acyl carrier protein</fullName>
    </submittedName>
</protein>
<evidence type="ECO:0000256" key="1">
    <source>
        <dbReference type="ARBA" id="ARBA00022450"/>
    </source>
</evidence>
<name>A0ABM7P681_9BACT</name>
<dbReference type="PROSITE" id="PS00012">
    <property type="entry name" value="PHOSPHOPANTETHEINE"/>
    <property type="match status" value="1"/>
</dbReference>
<keyword evidence="1" id="KW-0596">Phosphopantetheine</keyword>
<feature type="domain" description="Carrier" evidence="3">
    <location>
        <begin position="1"/>
        <end position="83"/>
    </location>
</feature>
<dbReference type="Gene3D" id="1.10.1200.10">
    <property type="entry name" value="ACP-like"/>
    <property type="match status" value="1"/>
</dbReference>
<evidence type="ECO:0000313" key="5">
    <source>
        <dbReference type="Proteomes" id="UP001053296"/>
    </source>
</evidence>
<dbReference type="Pfam" id="PF00550">
    <property type="entry name" value="PP-binding"/>
    <property type="match status" value="1"/>
</dbReference>
<sequence>MDLKEQIKATLVKELDLIDINPAEIDDEAPLFGDEGLGLDSLDAVEIVVLIHKFFKAEIQDMEQGQKALQSINSLTAFIQENQ</sequence>
<evidence type="ECO:0000256" key="2">
    <source>
        <dbReference type="ARBA" id="ARBA00022553"/>
    </source>
</evidence>
<dbReference type="InterPro" id="IPR006162">
    <property type="entry name" value="Ppantetheine_attach_site"/>
</dbReference>